<name>A0AA38CQQ5_TAXCH</name>
<sequence length="479" mass="53341">SNMARRGLKWLCLAISAALFVVIFAITFGSAERTFPEGETFRAERERGMEEAVDLADGFTLKEYVVKAGNFFWQSDKSEYHHVWPKMKFGWKIVIGSIIAFFGAAVGSVGGVGGGGIFVPMLTLIIGFDPKSSTAISKCMIMGAAGSTVYYNLKLKHPTLDLPVIDYDLAMVFQPMLMLGISIGVSFNVIFADWMVTVLLIILFIGTSTKAFLKGLETWKQETIQKKESERTHSETSRTNNRTEGHEEVDFKPLPSEPEPNEERNVSNGESNNQRLPRDVSKSIWFNIRWKELGMLLFVWFAFLALQILKTKSRTCSVKYWVFNSLQVPVAFSVSLYEAVCLFKGVKTVASRGVDAVNWKVSQMLLYFFCGIMAGVVGGLLGLGGGFILGPLFLELGIPPQVSSATATFCMLFSSSMSVVEYYFLKRFPVPYAAYYFAVCIFAAFWGQHVIRKLIILLGRASLIIFTLAFVIFISALTL</sequence>
<proteinExistence type="inferred from homology"/>
<feature type="transmembrane region" description="Helical" evidence="7">
    <location>
        <begin position="405"/>
        <end position="425"/>
    </location>
</feature>
<evidence type="ECO:0000256" key="4">
    <source>
        <dbReference type="ARBA" id="ARBA00022989"/>
    </source>
</evidence>
<feature type="compositionally biased region" description="Basic and acidic residues" evidence="6">
    <location>
        <begin position="225"/>
        <end position="251"/>
    </location>
</feature>
<feature type="transmembrane region" description="Helical" evidence="7">
    <location>
        <begin position="364"/>
        <end position="393"/>
    </location>
</feature>
<dbReference type="AlphaFoldDB" id="A0AA38CQQ5"/>
<dbReference type="Pfam" id="PF01925">
    <property type="entry name" value="TauE"/>
    <property type="match status" value="2"/>
</dbReference>
<evidence type="ECO:0000313" key="8">
    <source>
        <dbReference type="EMBL" id="KAH9300914.1"/>
    </source>
</evidence>
<feature type="transmembrane region" description="Helical" evidence="7">
    <location>
        <begin position="173"/>
        <end position="206"/>
    </location>
</feature>
<dbReference type="GO" id="GO:0031464">
    <property type="term" value="C:Cul4A-RING E3 ubiquitin ligase complex"/>
    <property type="evidence" value="ECO:0007669"/>
    <property type="project" value="TreeGrafter"/>
</dbReference>
<feature type="transmembrane region" description="Helical" evidence="7">
    <location>
        <begin position="93"/>
        <end position="123"/>
    </location>
</feature>
<comment type="subcellular location">
    <subcellularLocation>
        <location evidence="1">Membrane</location>
        <topology evidence="1">Multi-pass membrane protein</topology>
    </subcellularLocation>
</comment>
<feature type="transmembrane region" description="Helical" evidence="7">
    <location>
        <begin position="135"/>
        <end position="153"/>
    </location>
</feature>
<evidence type="ECO:0000313" key="9">
    <source>
        <dbReference type="Proteomes" id="UP000824469"/>
    </source>
</evidence>
<dbReference type="Proteomes" id="UP000824469">
    <property type="component" value="Unassembled WGS sequence"/>
</dbReference>
<evidence type="ECO:0000256" key="2">
    <source>
        <dbReference type="ARBA" id="ARBA00009142"/>
    </source>
</evidence>
<feature type="non-terminal residue" evidence="8">
    <location>
        <position position="479"/>
    </location>
</feature>
<dbReference type="GO" id="GO:0016020">
    <property type="term" value="C:membrane"/>
    <property type="evidence" value="ECO:0007669"/>
    <property type="project" value="UniProtKB-SubCell"/>
</dbReference>
<evidence type="ECO:0000256" key="1">
    <source>
        <dbReference type="ARBA" id="ARBA00004141"/>
    </source>
</evidence>
<feature type="transmembrane region" description="Helical" evidence="7">
    <location>
        <begin position="293"/>
        <end position="309"/>
    </location>
</feature>
<dbReference type="EMBL" id="JAHRHJ020000009">
    <property type="protein sequence ID" value="KAH9300914.1"/>
    <property type="molecule type" value="Genomic_DNA"/>
</dbReference>
<evidence type="ECO:0000256" key="3">
    <source>
        <dbReference type="ARBA" id="ARBA00022692"/>
    </source>
</evidence>
<comment type="caution">
    <text evidence="8">The sequence shown here is derived from an EMBL/GenBank/DDBJ whole genome shotgun (WGS) entry which is preliminary data.</text>
</comment>
<evidence type="ECO:0000256" key="5">
    <source>
        <dbReference type="ARBA" id="ARBA00023136"/>
    </source>
</evidence>
<keyword evidence="9" id="KW-1185">Reference proteome</keyword>
<feature type="transmembrane region" description="Helical" evidence="7">
    <location>
        <begin position="321"/>
        <end position="343"/>
    </location>
</feature>
<feature type="transmembrane region" description="Helical" evidence="7">
    <location>
        <begin position="457"/>
        <end position="477"/>
    </location>
</feature>
<organism evidence="8 9">
    <name type="scientific">Taxus chinensis</name>
    <name type="common">Chinese yew</name>
    <name type="synonym">Taxus wallichiana var. chinensis</name>
    <dbReference type="NCBI Taxonomy" id="29808"/>
    <lineage>
        <taxon>Eukaryota</taxon>
        <taxon>Viridiplantae</taxon>
        <taxon>Streptophyta</taxon>
        <taxon>Embryophyta</taxon>
        <taxon>Tracheophyta</taxon>
        <taxon>Spermatophyta</taxon>
        <taxon>Pinopsida</taxon>
        <taxon>Pinidae</taxon>
        <taxon>Conifers II</taxon>
        <taxon>Cupressales</taxon>
        <taxon>Taxaceae</taxon>
        <taxon>Taxus</taxon>
    </lineage>
</organism>
<keyword evidence="4 7" id="KW-1133">Transmembrane helix</keyword>
<keyword evidence="5 7" id="KW-0472">Membrane</keyword>
<gene>
    <name evidence="8" type="ORF">KI387_012497</name>
</gene>
<dbReference type="PANTHER" id="PTHR14255:SF1">
    <property type="entry name" value="SULFITE EXPORTER TAUE_SAFE FAMILY PROTEIN 3"/>
    <property type="match status" value="1"/>
</dbReference>
<feature type="transmembrane region" description="Helical" evidence="7">
    <location>
        <begin position="432"/>
        <end position="451"/>
    </location>
</feature>
<protein>
    <recommendedName>
        <fullName evidence="10">Sulfite exporter TauE/SafE family protein</fullName>
    </recommendedName>
</protein>
<evidence type="ECO:0000256" key="7">
    <source>
        <dbReference type="SAM" id="Phobius"/>
    </source>
</evidence>
<dbReference type="OMA" id="EYLWPLA"/>
<dbReference type="GO" id="GO:0016567">
    <property type="term" value="P:protein ubiquitination"/>
    <property type="evidence" value="ECO:0007669"/>
    <property type="project" value="TreeGrafter"/>
</dbReference>
<evidence type="ECO:0008006" key="10">
    <source>
        <dbReference type="Google" id="ProtNLM"/>
    </source>
</evidence>
<accession>A0AA38CQQ5</accession>
<reference evidence="8 9" key="1">
    <citation type="journal article" date="2021" name="Nat. Plants">
        <title>The Taxus genome provides insights into paclitaxel biosynthesis.</title>
        <authorList>
            <person name="Xiong X."/>
            <person name="Gou J."/>
            <person name="Liao Q."/>
            <person name="Li Y."/>
            <person name="Zhou Q."/>
            <person name="Bi G."/>
            <person name="Li C."/>
            <person name="Du R."/>
            <person name="Wang X."/>
            <person name="Sun T."/>
            <person name="Guo L."/>
            <person name="Liang H."/>
            <person name="Lu P."/>
            <person name="Wu Y."/>
            <person name="Zhang Z."/>
            <person name="Ro D.K."/>
            <person name="Shang Y."/>
            <person name="Huang S."/>
            <person name="Yan J."/>
        </authorList>
    </citation>
    <scope>NUCLEOTIDE SEQUENCE [LARGE SCALE GENOMIC DNA]</scope>
    <source>
        <strain evidence="8">Ta-2019</strain>
    </source>
</reference>
<dbReference type="InterPro" id="IPR002781">
    <property type="entry name" value="TM_pro_TauE-like"/>
</dbReference>
<comment type="similarity">
    <text evidence="2">Belongs to the 4-toluene sulfonate uptake permease (TSUP) (TC 2.A.102) family.</text>
</comment>
<feature type="region of interest" description="Disordered" evidence="6">
    <location>
        <begin position="225"/>
        <end position="274"/>
    </location>
</feature>
<feature type="non-terminal residue" evidence="8">
    <location>
        <position position="1"/>
    </location>
</feature>
<keyword evidence="3 7" id="KW-0812">Transmembrane</keyword>
<evidence type="ECO:0000256" key="6">
    <source>
        <dbReference type="SAM" id="MobiDB-lite"/>
    </source>
</evidence>
<dbReference type="PANTHER" id="PTHR14255">
    <property type="entry name" value="CEREBLON"/>
    <property type="match status" value="1"/>
</dbReference>